<dbReference type="PROSITE" id="PS01278">
    <property type="entry name" value="MTTASE_RADICAL"/>
    <property type="match status" value="1"/>
</dbReference>
<dbReference type="EMBL" id="CP002631">
    <property type="protein sequence ID" value="AEB13255.1"/>
    <property type="molecule type" value="Genomic_DNA"/>
</dbReference>
<sequence length="484" mass="54595">MTSKKFFLDQHGCAKNQVDGELIMSRLLRLGFEQVFEPEKADLIIVNSCGFIESAKKESLDSLIGARSAFPNAKILLAGCLAERYADVFKKDLPEADGIVGNGNLELIDSAVKDLFEEKRPVLKAEQKGVCCGERNSLLSFKGSAFVKITEGCDNKCSFCAIPIIRGKLRSRNSDEIVSEIKSLLARGIFEVNLIGQDLAAYGCGEEDKEFSSEKNWHEIIYKNLKNPVYAEENFYEKNGDSPLCRLIKKISALEGKFWIRLLYIHPDHFNKDILEVMKNDSRFLPYFDIPFQSGDEKIIRAMNRKGSFENYTSLIKTIRSYFPESCIRTTFLTGFPGETDENASRTEEFLKSIKSDWSGCFPYSREEDTAAYKMKSQVSLKKAKTRAFRLEEMQHEITSESLKMRCGKIYDVLIEEIIENKDGTDEGLAIGRAWFDAPEVDGAFVVRYDLDNEKAVKKIIPGAVVKAKALAASDVDVDGEFLE</sequence>
<dbReference type="Pfam" id="PF04055">
    <property type="entry name" value="Radical_SAM"/>
    <property type="match status" value="1"/>
</dbReference>
<keyword evidence="3" id="KW-0963">Cytoplasm</keyword>
<dbReference type="GO" id="GO:0046872">
    <property type="term" value="F:metal ion binding"/>
    <property type="evidence" value="ECO:0007669"/>
    <property type="project" value="UniProtKB-KW"/>
</dbReference>
<dbReference type="PANTHER" id="PTHR43837">
    <property type="entry name" value="RIBOSOMAL PROTEIN S12 METHYLTHIOTRANSFERASE RIMO"/>
    <property type="match status" value="1"/>
</dbReference>
<gene>
    <name evidence="11" type="ordered locus">Tresu_0296</name>
</gene>
<comment type="cofactor">
    <cofactor evidence="1">
        <name>[4Fe-4S] cluster</name>
        <dbReference type="ChEBI" id="CHEBI:49883"/>
    </cofactor>
</comment>
<name>F2NUG2_TRES6</name>
<evidence type="ECO:0000259" key="10">
    <source>
        <dbReference type="PROSITE" id="PS51918"/>
    </source>
</evidence>
<dbReference type="Pfam" id="PF00919">
    <property type="entry name" value="UPF0004"/>
    <property type="match status" value="1"/>
</dbReference>
<keyword evidence="7" id="KW-0408">Iron</keyword>
<dbReference type="Gene3D" id="3.40.50.12160">
    <property type="entry name" value="Methylthiotransferase, N-terminal domain"/>
    <property type="match status" value="1"/>
</dbReference>
<dbReference type="AlphaFoldDB" id="F2NUG2"/>
<keyword evidence="5" id="KW-0949">S-adenosyl-L-methionine</keyword>
<proteinExistence type="predicted"/>
<dbReference type="InterPro" id="IPR020612">
    <property type="entry name" value="Methylthiotransferase_CS"/>
</dbReference>
<dbReference type="RefSeq" id="WP_013700564.1">
    <property type="nucleotide sequence ID" value="NC_015385.1"/>
</dbReference>
<keyword evidence="8" id="KW-0411">Iron-sulfur</keyword>
<dbReference type="eggNOG" id="COG0621">
    <property type="taxonomic scope" value="Bacteria"/>
</dbReference>
<dbReference type="GO" id="GO:0051539">
    <property type="term" value="F:4 iron, 4 sulfur cluster binding"/>
    <property type="evidence" value="ECO:0007669"/>
    <property type="project" value="UniProtKB-KW"/>
</dbReference>
<dbReference type="InterPro" id="IPR013848">
    <property type="entry name" value="Methylthiotransferase_N"/>
</dbReference>
<dbReference type="HOGENOM" id="CLU_018697_0_1_12"/>
<dbReference type="InterPro" id="IPR007197">
    <property type="entry name" value="rSAM"/>
</dbReference>
<dbReference type="PANTHER" id="PTHR43837:SF1">
    <property type="entry name" value="RIBOSOMAL PROTEIN US12 METHYLTHIOTRANSFERASE RIMO"/>
    <property type="match status" value="1"/>
</dbReference>
<keyword evidence="4" id="KW-0808">Transferase</keyword>
<dbReference type="Proteomes" id="UP000006852">
    <property type="component" value="Chromosome"/>
</dbReference>
<dbReference type="Pfam" id="PF18693">
    <property type="entry name" value="TRAM_2"/>
    <property type="match status" value="1"/>
</dbReference>
<dbReference type="SFLD" id="SFLDG01082">
    <property type="entry name" value="B12-binding_domain_containing"/>
    <property type="match status" value="1"/>
</dbReference>
<dbReference type="NCBIfam" id="TIGR01125">
    <property type="entry name" value="30S ribosomal protein S12 methylthiotransferase RimO"/>
    <property type="match status" value="1"/>
</dbReference>
<dbReference type="PROSITE" id="PS51449">
    <property type="entry name" value="MTTASE_N"/>
    <property type="match status" value="1"/>
</dbReference>
<keyword evidence="12" id="KW-1185">Reference proteome</keyword>
<dbReference type="InterPro" id="IPR023404">
    <property type="entry name" value="rSAM_horseshoe"/>
</dbReference>
<dbReference type="SFLD" id="SFLDS00029">
    <property type="entry name" value="Radical_SAM"/>
    <property type="match status" value="1"/>
</dbReference>
<dbReference type="InterPro" id="IPR058240">
    <property type="entry name" value="rSAM_sf"/>
</dbReference>
<evidence type="ECO:0000256" key="2">
    <source>
        <dbReference type="ARBA" id="ARBA00022485"/>
    </source>
</evidence>
<dbReference type="SFLD" id="SFLDG01061">
    <property type="entry name" value="methylthiotransferase"/>
    <property type="match status" value="1"/>
</dbReference>
<evidence type="ECO:0000256" key="1">
    <source>
        <dbReference type="ARBA" id="ARBA00001966"/>
    </source>
</evidence>
<keyword evidence="6" id="KW-0479">Metal-binding</keyword>
<evidence type="ECO:0000256" key="6">
    <source>
        <dbReference type="ARBA" id="ARBA00022723"/>
    </source>
</evidence>
<dbReference type="InterPro" id="IPR005839">
    <property type="entry name" value="Methylthiotransferase"/>
</dbReference>
<evidence type="ECO:0000256" key="8">
    <source>
        <dbReference type="ARBA" id="ARBA00023014"/>
    </source>
</evidence>
<dbReference type="InterPro" id="IPR002792">
    <property type="entry name" value="TRAM_dom"/>
</dbReference>
<evidence type="ECO:0000256" key="7">
    <source>
        <dbReference type="ARBA" id="ARBA00023004"/>
    </source>
</evidence>
<dbReference type="GeneID" id="302997520"/>
<dbReference type="Gene3D" id="2.40.50.140">
    <property type="entry name" value="Nucleic acid-binding proteins"/>
    <property type="match status" value="1"/>
</dbReference>
<dbReference type="InterPro" id="IPR006638">
    <property type="entry name" value="Elp3/MiaA/NifB-like_rSAM"/>
</dbReference>
<dbReference type="NCBIfam" id="TIGR00089">
    <property type="entry name" value="MiaB/RimO family radical SAM methylthiotransferase"/>
    <property type="match status" value="1"/>
</dbReference>
<dbReference type="KEGG" id="tsu:Tresu_0296"/>
<dbReference type="GO" id="GO:0005829">
    <property type="term" value="C:cytosol"/>
    <property type="evidence" value="ECO:0007669"/>
    <property type="project" value="TreeGrafter"/>
</dbReference>
<dbReference type="Gene3D" id="3.80.30.20">
    <property type="entry name" value="tm_1862 like domain"/>
    <property type="match status" value="1"/>
</dbReference>
<dbReference type="InterPro" id="IPR005840">
    <property type="entry name" value="Ribosomal_uS12_MeSTrfase_RimO"/>
</dbReference>
<keyword evidence="2" id="KW-0004">4Fe-4S</keyword>
<dbReference type="GO" id="GO:0006400">
    <property type="term" value="P:tRNA modification"/>
    <property type="evidence" value="ECO:0007669"/>
    <property type="project" value="InterPro"/>
</dbReference>
<reference evidence="11 12" key="1">
    <citation type="journal article" date="2011" name="Stand. Genomic Sci.">
        <title>Complete genome sequence of Treponema succinifaciens type strain (6091).</title>
        <authorList>
            <person name="Han C."/>
            <person name="Gronow S."/>
            <person name="Teshima H."/>
            <person name="Lapidus A."/>
            <person name="Nolan M."/>
            <person name="Lucas S."/>
            <person name="Hammon N."/>
            <person name="Deshpande S."/>
            <person name="Cheng J.F."/>
            <person name="Zeytun A."/>
            <person name="Tapia R."/>
            <person name="Goodwin L."/>
            <person name="Pitluck S."/>
            <person name="Liolios K."/>
            <person name="Pagani I."/>
            <person name="Ivanova N."/>
            <person name="Mavromatis K."/>
            <person name="Mikhailova N."/>
            <person name="Huntemann M."/>
            <person name="Pati A."/>
            <person name="Chen A."/>
            <person name="Palaniappan K."/>
            <person name="Land M."/>
            <person name="Hauser L."/>
            <person name="Brambilla E.M."/>
            <person name="Rohde M."/>
            <person name="Goker M."/>
            <person name="Woyke T."/>
            <person name="Bristow J."/>
            <person name="Eisen J.A."/>
            <person name="Markowitz V."/>
            <person name="Hugenholtz P."/>
            <person name="Kyrpides N.C."/>
            <person name="Klenk H.P."/>
            <person name="Detter J.C."/>
        </authorList>
    </citation>
    <scope>NUCLEOTIDE SEQUENCE [LARGE SCALE GENOMIC DNA]</scope>
    <source>
        <strain evidence="12">ATCC 33096 / DSM 2489 / 6091</strain>
    </source>
</reference>
<dbReference type="SMART" id="SM00729">
    <property type="entry name" value="Elp3"/>
    <property type="match status" value="1"/>
</dbReference>
<evidence type="ECO:0000313" key="12">
    <source>
        <dbReference type="Proteomes" id="UP000006852"/>
    </source>
</evidence>
<evidence type="ECO:0000313" key="11">
    <source>
        <dbReference type="EMBL" id="AEB13255.1"/>
    </source>
</evidence>
<accession>F2NUG2</accession>
<dbReference type="InterPro" id="IPR012340">
    <property type="entry name" value="NA-bd_OB-fold"/>
</dbReference>
<reference evidence="12" key="2">
    <citation type="submission" date="2011-04" db="EMBL/GenBank/DDBJ databases">
        <title>The complete genome of chromosome of Treponema succinifaciens DSM 2489.</title>
        <authorList>
            <person name="Lucas S."/>
            <person name="Copeland A."/>
            <person name="Lapidus A."/>
            <person name="Bruce D."/>
            <person name="Goodwin L."/>
            <person name="Pitluck S."/>
            <person name="Peters L."/>
            <person name="Kyrpides N."/>
            <person name="Mavromatis K."/>
            <person name="Ivanova N."/>
            <person name="Ovchinnikova G."/>
            <person name="Teshima H."/>
            <person name="Detter J.C."/>
            <person name="Tapia R."/>
            <person name="Han C."/>
            <person name="Land M."/>
            <person name="Hauser L."/>
            <person name="Markowitz V."/>
            <person name="Cheng J.-F."/>
            <person name="Hugenholtz P."/>
            <person name="Woyke T."/>
            <person name="Wu D."/>
            <person name="Gronow S."/>
            <person name="Wellnitz S."/>
            <person name="Brambilla E."/>
            <person name="Klenk H.-P."/>
            <person name="Eisen J.A."/>
        </authorList>
    </citation>
    <scope>NUCLEOTIDE SEQUENCE [LARGE SCALE GENOMIC DNA]</scope>
    <source>
        <strain evidence="12">ATCC 33096 / DSM 2489 / 6091</strain>
    </source>
</reference>
<dbReference type="SUPFAM" id="SSF102114">
    <property type="entry name" value="Radical SAM enzymes"/>
    <property type="match status" value="1"/>
</dbReference>
<evidence type="ECO:0000256" key="4">
    <source>
        <dbReference type="ARBA" id="ARBA00022679"/>
    </source>
</evidence>
<dbReference type="OrthoDB" id="9805215at2"/>
<protein>
    <submittedName>
        <fullName evidence="11">RNA modification enzyme, MiaB family</fullName>
    </submittedName>
</protein>
<evidence type="ECO:0000256" key="3">
    <source>
        <dbReference type="ARBA" id="ARBA00022490"/>
    </source>
</evidence>
<dbReference type="STRING" id="869209.Tresu_0296"/>
<evidence type="ECO:0000256" key="5">
    <source>
        <dbReference type="ARBA" id="ARBA00022691"/>
    </source>
</evidence>
<dbReference type="GO" id="GO:0035599">
    <property type="term" value="F:aspartic acid methylthiotransferase activity"/>
    <property type="evidence" value="ECO:0007669"/>
    <property type="project" value="TreeGrafter"/>
</dbReference>
<dbReference type="PROSITE" id="PS51918">
    <property type="entry name" value="RADICAL_SAM"/>
    <property type="match status" value="1"/>
</dbReference>
<organism evidence="11 12">
    <name type="scientific">Treponema succinifaciens (strain ATCC 33096 / DSM 2489 / 6091)</name>
    <dbReference type="NCBI Taxonomy" id="869209"/>
    <lineage>
        <taxon>Bacteria</taxon>
        <taxon>Pseudomonadati</taxon>
        <taxon>Spirochaetota</taxon>
        <taxon>Spirochaetia</taxon>
        <taxon>Spirochaetales</taxon>
        <taxon>Treponemataceae</taxon>
        <taxon>Treponema</taxon>
    </lineage>
</organism>
<feature type="domain" description="Radical SAM core" evidence="10">
    <location>
        <begin position="139"/>
        <end position="401"/>
    </location>
</feature>
<evidence type="ECO:0000259" key="9">
    <source>
        <dbReference type="PROSITE" id="PS51449"/>
    </source>
</evidence>
<dbReference type="InterPro" id="IPR038135">
    <property type="entry name" value="Methylthiotransferase_N_sf"/>
</dbReference>
<feature type="domain" description="MTTase N-terminal" evidence="9">
    <location>
        <begin position="4"/>
        <end position="117"/>
    </location>
</feature>